<reference evidence="2" key="2">
    <citation type="submission" date="2014-07" db="EMBL/GenBank/DDBJ databases">
        <authorList>
            <person name="Hull J."/>
        </authorList>
    </citation>
    <scope>NUCLEOTIDE SEQUENCE</scope>
</reference>
<feature type="non-terminal residue" evidence="2">
    <location>
        <position position="146"/>
    </location>
</feature>
<feature type="region of interest" description="Disordered" evidence="1">
    <location>
        <begin position="1"/>
        <end position="146"/>
    </location>
</feature>
<evidence type="ECO:0000313" key="2">
    <source>
        <dbReference type="EMBL" id="JAG08092.1"/>
    </source>
</evidence>
<dbReference type="AlphaFoldDB" id="A0A0A9WI59"/>
<sequence length="146" mass="15556">MPGTDGGSQDPQKPGKSTSPHPSSKGQSHPSSKGQAHHPKPQTSRPTTQKTSGRKEVQSPVDKTASATLSKSVSVQDDAGKQHKVQFDEPQVADKPHTSKPHHKTPQEGAGKEHEVQISADRTPQSSKTLPKSVKVPEDAAKELKV</sequence>
<feature type="compositionally biased region" description="Basic and acidic residues" evidence="1">
    <location>
        <begin position="135"/>
        <end position="146"/>
    </location>
</feature>
<feature type="compositionally biased region" description="Polar residues" evidence="1">
    <location>
        <begin position="65"/>
        <end position="75"/>
    </location>
</feature>
<organism evidence="2">
    <name type="scientific">Lygus hesperus</name>
    <name type="common">Western plant bug</name>
    <dbReference type="NCBI Taxonomy" id="30085"/>
    <lineage>
        <taxon>Eukaryota</taxon>
        <taxon>Metazoa</taxon>
        <taxon>Ecdysozoa</taxon>
        <taxon>Arthropoda</taxon>
        <taxon>Hexapoda</taxon>
        <taxon>Insecta</taxon>
        <taxon>Pterygota</taxon>
        <taxon>Neoptera</taxon>
        <taxon>Paraneoptera</taxon>
        <taxon>Hemiptera</taxon>
        <taxon>Heteroptera</taxon>
        <taxon>Panheteroptera</taxon>
        <taxon>Cimicomorpha</taxon>
        <taxon>Miridae</taxon>
        <taxon>Mirini</taxon>
        <taxon>Lygus</taxon>
    </lineage>
</organism>
<reference evidence="2" key="1">
    <citation type="journal article" date="2014" name="PLoS ONE">
        <title>Transcriptome-Based Identification of ABC Transporters in the Western Tarnished Plant Bug Lygus hesperus.</title>
        <authorList>
            <person name="Hull J.J."/>
            <person name="Chaney K."/>
            <person name="Geib S.M."/>
            <person name="Fabrick J.A."/>
            <person name="Brent C.S."/>
            <person name="Walsh D."/>
            <person name="Lavine L.C."/>
        </authorList>
    </citation>
    <scope>NUCLEOTIDE SEQUENCE</scope>
</reference>
<protein>
    <submittedName>
        <fullName evidence="2">Uncharacterized protein</fullName>
    </submittedName>
</protein>
<proteinExistence type="predicted"/>
<name>A0A0A9WI59_LYGHE</name>
<dbReference type="EMBL" id="GBHO01035512">
    <property type="protein sequence ID" value="JAG08092.1"/>
    <property type="molecule type" value="Transcribed_RNA"/>
</dbReference>
<accession>A0A0A9WI59</accession>
<feature type="compositionally biased region" description="Basic and acidic residues" evidence="1">
    <location>
        <begin position="78"/>
        <end position="97"/>
    </location>
</feature>
<evidence type="ECO:0000256" key="1">
    <source>
        <dbReference type="SAM" id="MobiDB-lite"/>
    </source>
</evidence>
<feature type="compositionally biased region" description="Polar residues" evidence="1">
    <location>
        <begin position="7"/>
        <end position="34"/>
    </location>
</feature>
<feature type="compositionally biased region" description="Polar residues" evidence="1">
    <location>
        <begin position="41"/>
        <end position="51"/>
    </location>
</feature>
<gene>
    <name evidence="2" type="ORF">CM83_1410</name>
</gene>
<feature type="compositionally biased region" description="Polar residues" evidence="1">
    <location>
        <begin position="120"/>
        <end position="130"/>
    </location>
</feature>